<keyword evidence="5" id="KW-0479">Metal-binding</keyword>
<dbReference type="Pfam" id="PF01223">
    <property type="entry name" value="Endonuclease_NS"/>
    <property type="match status" value="1"/>
</dbReference>
<keyword evidence="3" id="KW-0378">Hydrolase</keyword>
<dbReference type="PANTHER" id="PTHR13966">
    <property type="entry name" value="ENDONUCLEASE RELATED"/>
    <property type="match status" value="1"/>
</dbReference>
<dbReference type="GO" id="GO:0005634">
    <property type="term" value="C:nucleus"/>
    <property type="evidence" value="ECO:0007669"/>
    <property type="project" value="TreeGrafter"/>
</dbReference>
<evidence type="ECO:0000256" key="4">
    <source>
        <dbReference type="PIRSR" id="PIRSR640255-1"/>
    </source>
</evidence>
<comment type="similarity">
    <text evidence="1">Belongs to the DNA/RNA non-specific endonuclease family.</text>
</comment>
<feature type="binding site" evidence="5">
    <location>
        <position position="91"/>
    </location>
    <ligand>
        <name>Mg(2+)</name>
        <dbReference type="ChEBI" id="CHEBI:18420"/>
        <note>catalytic</note>
    </ligand>
</feature>
<dbReference type="AlphaFoldDB" id="U4U6U2"/>
<accession>U4U6U2</accession>
<dbReference type="GO" id="GO:0006309">
    <property type="term" value="P:apoptotic DNA fragmentation"/>
    <property type="evidence" value="ECO:0007669"/>
    <property type="project" value="TreeGrafter"/>
</dbReference>
<evidence type="ECO:0000256" key="3">
    <source>
        <dbReference type="ARBA" id="ARBA00022759"/>
    </source>
</evidence>
<evidence type="ECO:0000256" key="2">
    <source>
        <dbReference type="ARBA" id="ARBA00022722"/>
    </source>
</evidence>
<evidence type="ECO:0000259" key="6">
    <source>
        <dbReference type="SMART" id="SM00892"/>
    </source>
</evidence>
<dbReference type="Gene3D" id="3.40.570.10">
    <property type="entry name" value="Extracellular Endonuclease, subunit A"/>
    <property type="match status" value="1"/>
</dbReference>
<dbReference type="InterPro" id="IPR044929">
    <property type="entry name" value="DNA/RNA_non-sp_Endonuclease_sf"/>
</dbReference>
<dbReference type="SMART" id="SM00892">
    <property type="entry name" value="Endonuclease_NS"/>
    <property type="match status" value="1"/>
</dbReference>
<dbReference type="EMBL" id="KB632181">
    <property type="protein sequence ID" value="ERL89614.1"/>
    <property type="molecule type" value="Genomic_DNA"/>
</dbReference>
<evidence type="ECO:0000313" key="7">
    <source>
        <dbReference type="EMBL" id="ERL89614.1"/>
    </source>
</evidence>
<dbReference type="GO" id="GO:0003676">
    <property type="term" value="F:nucleic acid binding"/>
    <property type="evidence" value="ECO:0007669"/>
    <property type="project" value="InterPro"/>
</dbReference>
<reference evidence="7 8" key="1">
    <citation type="journal article" date="2013" name="Genome Biol.">
        <title>Draft genome of the mountain pine beetle, Dendroctonus ponderosae Hopkins, a major forest pest.</title>
        <authorList>
            <person name="Keeling C.I."/>
            <person name="Yuen M.M."/>
            <person name="Liao N.Y."/>
            <person name="Docking T.R."/>
            <person name="Chan S.K."/>
            <person name="Taylor G.A."/>
            <person name="Palmquist D.L."/>
            <person name="Jackman S.D."/>
            <person name="Nguyen A."/>
            <person name="Li M."/>
            <person name="Henderson H."/>
            <person name="Janes J.K."/>
            <person name="Zhao Y."/>
            <person name="Pandoh P."/>
            <person name="Moore R."/>
            <person name="Sperling F.A."/>
            <person name="Huber D.P."/>
            <person name="Birol I."/>
            <person name="Jones S.J."/>
            <person name="Bohlmann J."/>
        </authorList>
    </citation>
    <scope>NUCLEOTIDE SEQUENCE</scope>
</reference>
<dbReference type="InterPro" id="IPR044925">
    <property type="entry name" value="His-Me_finger_sf"/>
</dbReference>
<dbReference type="GO" id="GO:0005743">
    <property type="term" value="C:mitochondrial inner membrane"/>
    <property type="evidence" value="ECO:0007669"/>
    <property type="project" value="TreeGrafter"/>
</dbReference>
<name>U4U6U2_DENPD</name>
<feature type="active site" description="Proton acceptor" evidence="4">
    <location>
        <position position="61"/>
    </location>
</feature>
<protein>
    <recommendedName>
        <fullName evidence="6">DNA/RNA non-specific endonuclease/pyrophosphatase/phosphodiesterase domain-containing protein</fullName>
    </recommendedName>
</protein>
<sequence>QVLGTARPSWLQGSGIYDVGSVTSLYVRANQRATINGQLGLEANSTKYIQDSTNYYLARGHLTARSDNFYTAQQNATFYMQNIAPQWQTFNGWNWNQIEIDLRDYASENGVDLQVWTGVYGVTTLPHEDSGEPTELYLYYVNETRKAIPVPQVYWKVAYNPLTQRGIALIGVNNPYNSTFSKLCFDVSSRLSWLHCERENQILGFCYACSITTLRYAVNFIPAMDVRGLLL</sequence>
<dbReference type="SUPFAM" id="SSF54060">
    <property type="entry name" value="His-Me finger endonucleases"/>
    <property type="match status" value="1"/>
</dbReference>
<keyword evidence="3" id="KW-0255">Endonuclease</keyword>
<dbReference type="FunFam" id="3.40.570.10:FF:000007">
    <property type="entry name" value="Alkaline nuclease"/>
    <property type="match status" value="1"/>
</dbReference>
<evidence type="ECO:0000256" key="1">
    <source>
        <dbReference type="ARBA" id="ARBA00010052"/>
    </source>
</evidence>
<dbReference type="InterPro" id="IPR040255">
    <property type="entry name" value="Non-specific_endonuclease"/>
</dbReference>
<feature type="domain" description="DNA/RNA non-specific endonuclease/pyrophosphatase/phosphodiesterase" evidence="6">
    <location>
        <begin position="9"/>
        <end position="227"/>
    </location>
</feature>
<dbReference type="OrthoDB" id="5960141at2759"/>
<keyword evidence="2" id="KW-0540">Nuclease</keyword>
<dbReference type="PANTHER" id="PTHR13966:SF19">
    <property type="entry name" value="NUCLEASE EXOG, MITOCHONDRIAL"/>
    <property type="match status" value="1"/>
</dbReference>
<evidence type="ECO:0000256" key="5">
    <source>
        <dbReference type="PIRSR" id="PIRSR640255-2"/>
    </source>
</evidence>
<dbReference type="GO" id="GO:0004521">
    <property type="term" value="F:RNA endonuclease activity"/>
    <property type="evidence" value="ECO:0007669"/>
    <property type="project" value="TreeGrafter"/>
</dbReference>
<dbReference type="InterPro" id="IPR001604">
    <property type="entry name" value="Endo_G_ENPP1-like_dom"/>
</dbReference>
<organism evidence="7 8">
    <name type="scientific">Dendroctonus ponderosae</name>
    <name type="common">Mountain pine beetle</name>
    <dbReference type="NCBI Taxonomy" id="77166"/>
    <lineage>
        <taxon>Eukaryota</taxon>
        <taxon>Metazoa</taxon>
        <taxon>Ecdysozoa</taxon>
        <taxon>Arthropoda</taxon>
        <taxon>Hexapoda</taxon>
        <taxon>Insecta</taxon>
        <taxon>Pterygota</taxon>
        <taxon>Neoptera</taxon>
        <taxon>Endopterygota</taxon>
        <taxon>Coleoptera</taxon>
        <taxon>Polyphaga</taxon>
        <taxon>Cucujiformia</taxon>
        <taxon>Curculionidae</taxon>
        <taxon>Scolytinae</taxon>
        <taxon>Dendroctonus</taxon>
    </lineage>
</organism>
<dbReference type="GO" id="GO:0000014">
    <property type="term" value="F:single-stranded DNA endodeoxyribonuclease activity"/>
    <property type="evidence" value="ECO:0007669"/>
    <property type="project" value="TreeGrafter"/>
</dbReference>
<dbReference type="Proteomes" id="UP000030742">
    <property type="component" value="Unassembled WGS sequence"/>
</dbReference>
<gene>
    <name evidence="7" type="ORF">D910_06979</name>
</gene>
<dbReference type="GO" id="GO:0046872">
    <property type="term" value="F:metal ion binding"/>
    <property type="evidence" value="ECO:0007669"/>
    <property type="project" value="UniProtKB-KW"/>
</dbReference>
<dbReference type="STRING" id="77166.U4U6U2"/>
<evidence type="ECO:0000313" key="8">
    <source>
        <dbReference type="Proteomes" id="UP000030742"/>
    </source>
</evidence>
<proteinExistence type="inferred from homology"/>
<feature type="non-terminal residue" evidence="7">
    <location>
        <position position="1"/>
    </location>
</feature>